<sequence>MERSISVNKLKNMTIIIKELNEIVSKPSRLVVKCRGISARKVAYCNLSFNGMDSGKKFGSPIINFNASGDFNPIQMNSLQVDIKDPADLEPGSQFIFIISVRLSDAALEGEERLLKIDVLIDGIPCLDHIQLKIVDDAEYKAVLNAALTTKTLDVYPSDTVRLAMTISHHEKSRSECKLLDIRMHHNLWIKNFTVSASTNSLPVTVTQPYRLTEVSVSGPCFWLTIGSQSS</sequence>
<protein>
    <submittedName>
        <fullName evidence="3">Integrin_alpha2 domain-containing protein</fullName>
    </submittedName>
</protein>
<gene>
    <name evidence="1" type="ORF">ECPE_LOCUS1690</name>
</gene>
<evidence type="ECO:0000313" key="3">
    <source>
        <dbReference type="WBParaSite" id="ECPE_0000169001-mRNA-1"/>
    </source>
</evidence>
<reference evidence="3" key="1">
    <citation type="submission" date="2016-06" db="UniProtKB">
        <authorList>
            <consortium name="WormBaseParasite"/>
        </authorList>
    </citation>
    <scope>IDENTIFICATION</scope>
</reference>
<name>A0A183A405_9TREM</name>
<dbReference type="AlphaFoldDB" id="A0A183A405"/>
<dbReference type="WBParaSite" id="ECPE_0000169001-mRNA-1">
    <property type="protein sequence ID" value="ECPE_0000169001-mRNA-1"/>
    <property type="gene ID" value="ECPE_0000169001"/>
</dbReference>
<keyword evidence="2" id="KW-1185">Reference proteome</keyword>
<dbReference type="EMBL" id="UZAN01013130">
    <property type="protein sequence ID" value="VDP44325.1"/>
    <property type="molecule type" value="Genomic_DNA"/>
</dbReference>
<proteinExistence type="predicted"/>
<evidence type="ECO:0000313" key="2">
    <source>
        <dbReference type="Proteomes" id="UP000272942"/>
    </source>
</evidence>
<accession>A0A183A405</accession>
<dbReference type="Proteomes" id="UP000272942">
    <property type="component" value="Unassembled WGS sequence"/>
</dbReference>
<evidence type="ECO:0000313" key="1">
    <source>
        <dbReference type="EMBL" id="VDP44325.1"/>
    </source>
</evidence>
<reference evidence="1 2" key="2">
    <citation type="submission" date="2018-11" db="EMBL/GenBank/DDBJ databases">
        <authorList>
            <consortium name="Pathogen Informatics"/>
        </authorList>
    </citation>
    <scope>NUCLEOTIDE SEQUENCE [LARGE SCALE GENOMIC DNA]</scope>
    <source>
        <strain evidence="1 2">Egypt</strain>
    </source>
</reference>
<organism evidence="3">
    <name type="scientific">Echinostoma caproni</name>
    <dbReference type="NCBI Taxonomy" id="27848"/>
    <lineage>
        <taxon>Eukaryota</taxon>
        <taxon>Metazoa</taxon>
        <taxon>Spiralia</taxon>
        <taxon>Lophotrochozoa</taxon>
        <taxon>Platyhelminthes</taxon>
        <taxon>Trematoda</taxon>
        <taxon>Digenea</taxon>
        <taxon>Plagiorchiida</taxon>
        <taxon>Echinostomata</taxon>
        <taxon>Echinostomatoidea</taxon>
        <taxon>Echinostomatidae</taxon>
        <taxon>Echinostoma</taxon>
    </lineage>
</organism>